<gene>
    <name evidence="3" type="ORF">BKG82_26520</name>
</gene>
<organism evidence="3 4">
    <name type="scientific">Mycobacteroides chelonae</name>
    <name type="common">Mycobacterium chelonae</name>
    <dbReference type="NCBI Taxonomy" id="1774"/>
    <lineage>
        <taxon>Bacteria</taxon>
        <taxon>Bacillati</taxon>
        <taxon>Actinomycetota</taxon>
        <taxon>Actinomycetes</taxon>
        <taxon>Mycobacteriales</taxon>
        <taxon>Mycobacteriaceae</taxon>
        <taxon>Mycobacteroides</taxon>
    </lineage>
</organism>
<evidence type="ECO:0000313" key="3">
    <source>
        <dbReference type="EMBL" id="OHU47213.1"/>
    </source>
</evidence>
<accession>A0A1S1LC44</accession>
<keyword evidence="1" id="KW-0175">Coiled coil</keyword>
<dbReference type="RefSeq" id="WP_070947831.1">
    <property type="nucleotide sequence ID" value="NZ_MLIQ01000042.1"/>
</dbReference>
<feature type="compositionally biased region" description="Polar residues" evidence="2">
    <location>
        <begin position="88"/>
        <end position="103"/>
    </location>
</feature>
<feature type="region of interest" description="Disordered" evidence="2">
    <location>
        <begin position="63"/>
        <end position="103"/>
    </location>
</feature>
<feature type="coiled-coil region" evidence="1">
    <location>
        <begin position="22"/>
        <end position="56"/>
    </location>
</feature>
<evidence type="ECO:0000256" key="2">
    <source>
        <dbReference type="SAM" id="MobiDB-lite"/>
    </source>
</evidence>
<name>A0A1S1LC44_MYCCH</name>
<sequence length="103" mass="11584">MADVVTDREQINDIIHSRLSELDDIRSKFQAAEHAVGEAERRRDNLADEYAEKIEAFIETGWATRKGLSGQGHSLPKGRSRRRRTNTEPESQSGDTTAEESSL</sequence>
<dbReference type="EMBL" id="MLIQ01000042">
    <property type="protein sequence ID" value="OHU47213.1"/>
    <property type="molecule type" value="Genomic_DNA"/>
</dbReference>
<dbReference type="Proteomes" id="UP000180043">
    <property type="component" value="Unassembled WGS sequence"/>
</dbReference>
<evidence type="ECO:0000256" key="1">
    <source>
        <dbReference type="SAM" id="Coils"/>
    </source>
</evidence>
<proteinExistence type="predicted"/>
<dbReference type="AlphaFoldDB" id="A0A1S1LC44"/>
<evidence type="ECO:0000313" key="4">
    <source>
        <dbReference type="Proteomes" id="UP000180043"/>
    </source>
</evidence>
<reference evidence="3 4" key="1">
    <citation type="submission" date="2016-10" db="EMBL/GenBank/DDBJ databases">
        <title>Evaluation of Human, Veterinary and Environmental Mycobacterium chelonae Isolates by Core Genome Phylogenomic Analysis, Targeted Gene Comparison, and Anti-microbial Susceptibility Patterns: A Tale of Mistaken Identities.</title>
        <authorList>
            <person name="Fogelson S.B."/>
            <person name="Camus A.C."/>
            <person name="Lorenz W."/>
            <person name="Vasireddy R."/>
            <person name="Vasireddy S."/>
            <person name="Smith T."/>
            <person name="Brown-Elliott B.A."/>
            <person name="Wallace R.J.Jr."/>
            <person name="Hasan N.A."/>
            <person name="Reischl U."/>
            <person name="Sanchez S."/>
        </authorList>
    </citation>
    <scope>NUCLEOTIDE SEQUENCE [LARGE SCALE GENOMIC DNA]</scope>
    <source>
        <strain evidence="3 4">15515</strain>
    </source>
</reference>
<comment type="caution">
    <text evidence="3">The sequence shown here is derived from an EMBL/GenBank/DDBJ whole genome shotgun (WGS) entry which is preliminary data.</text>
</comment>
<protein>
    <submittedName>
        <fullName evidence="3">Uncharacterized protein</fullName>
    </submittedName>
</protein>